<evidence type="ECO:0000259" key="13">
    <source>
        <dbReference type="Pfam" id="PF08436"/>
    </source>
</evidence>
<dbReference type="InterPro" id="IPR026877">
    <property type="entry name" value="DXPR_C"/>
</dbReference>
<evidence type="ECO:0000256" key="1">
    <source>
        <dbReference type="ARBA" id="ARBA00001936"/>
    </source>
</evidence>
<dbReference type="PIRSF" id="PIRSF006205">
    <property type="entry name" value="Dxp_reductismrs"/>
    <property type="match status" value="1"/>
</dbReference>
<dbReference type="PANTHER" id="PTHR30525">
    <property type="entry name" value="1-DEOXY-D-XYLULOSE 5-PHOSPHATE REDUCTOISOMERASE"/>
    <property type="match status" value="1"/>
</dbReference>
<dbReference type="UniPathway" id="UPA00056">
    <property type="reaction ID" value="UER00092"/>
</dbReference>
<dbReference type="Gene3D" id="3.40.50.720">
    <property type="entry name" value="NAD(P)-binding Rossmann-like Domain"/>
    <property type="match status" value="1"/>
</dbReference>
<evidence type="ECO:0000256" key="2">
    <source>
        <dbReference type="ARBA" id="ARBA00001946"/>
    </source>
</evidence>
<dbReference type="Pfam" id="PF02670">
    <property type="entry name" value="DXP_reductoisom"/>
    <property type="match status" value="1"/>
</dbReference>
<proteinExistence type="inferred from homology"/>
<dbReference type="GO" id="GO:0030604">
    <property type="term" value="F:1-deoxy-D-xylulose-5-phosphate reductoisomerase activity"/>
    <property type="evidence" value="ECO:0007669"/>
    <property type="project" value="UniProtKB-EC"/>
</dbReference>
<feature type="domain" description="1-deoxy-D-xylulose 5-phosphate reductoisomerase N-terminal" evidence="12">
    <location>
        <begin position="6"/>
        <end position="131"/>
    </location>
</feature>
<dbReference type="GO" id="GO:0051484">
    <property type="term" value="P:isopentenyl diphosphate biosynthetic process, methylerythritol 4-phosphate pathway involved in terpenoid biosynthetic process"/>
    <property type="evidence" value="ECO:0007669"/>
    <property type="project" value="TreeGrafter"/>
</dbReference>
<dbReference type="NCBIfam" id="TIGR00243">
    <property type="entry name" value="Dxr"/>
    <property type="match status" value="1"/>
</dbReference>
<dbReference type="AlphaFoldDB" id="A0A381X1D0"/>
<organism evidence="15">
    <name type="scientific">marine metagenome</name>
    <dbReference type="NCBI Taxonomy" id="408172"/>
    <lineage>
        <taxon>unclassified sequences</taxon>
        <taxon>metagenomes</taxon>
        <taxon>ecological metagenomes</taxon>
    </lineage>
</organism>
<comment type="similarity">
    <text evidence="4">Belongs to the DXR family.</text>
</comment>
<evidence type="ECO:0000256" key="7">
    <source>
        <dbReference type="ARBA" id="ARBA00022857"/>
    </source>
</evidence>
<dbReference type="InterPro" id="IPR013512">
    <property type="entry name" value="DXP_reductoisomerase_N"/>
</dbReference>
<accession>A0A381X1D0</accession>
<dbReference type="SUPFAM" id="SSF51735">
    <property type="entry name" value="NAD(P)-binding Rossmann-fold domains"/>
    <property type="match status" value="1"/>
</dbReference>
<dbReference type="Pfam" id="PF13288">
    <property type="entry name" value="DXPR_C"/>
    <property type="match status" value="1"/>
</dbReference>
<protein>
    <recommendedName>
        <fullName evidence="5">1-deoxy-D-xylulose-5-phosphate reductoisomerase</fullName>
        <ecNumber evidence="5">1.1.1.267</ecNumber>
    </recommendedName>
</protein>
<dbReference type="PANTHER" id="PTHR30525:SF0">
    <property type="entry name" value="1-DEOXY-D-XYLULOSE 5-PHOSPHATE REDUCTOISOMERASE, CHLOROPLASTIC"/>
    <property type="match status" value="1"/>
</dbReference>
<evidence type="ECO:0000256" key="4">
    <source>
        <dbReference type="ARBA" id="ARBA00006825"/>
    </source>
</evidence>
<gene>
    <name evidence="15" type="ORF">METZ01_LOCUS111399</name>
</gene>
<dbReference type="GO" id="GO:0030145">
    <property type="term" value="F:manganese ion binding"/>
    <property type="evidence" value="ECO:0007669"/>
    <property type="project" value="TreeGrafter"/>
</dbReference>
<feature type="domain" description="DXP reductoisomerase C-terminal" evidence="14">
    <location>
        <begin position="261"/>
        <end position="381"/>
    </location>
</feature>
<comment type="catalytic activity">
    <reaction evidence="11">
        <text>2-C-methyl-D-erythritol 4-phosphate + NADP(+) = 1-deoxy-D-xylulose 5-phosphate + NADPH + H(+)</text>
        <dbReference type="Rhea" id="RHEA:13717"/>
        <dbReference type="ChEBI" id="CHEBI:15378"/>
        <dbReference type="ChEBI" id="CHEBI:57783"/>
        <dbReference type="ChEBI" id="CHEBI:57792"/>
        <dbReference type="ChEBI" id="CHEBI:58262"/>
        <dbReference type="ChEBI" id="CHEBI:58349"/>
        <dbReference type="EC" id="1.1.1.267"/>
    </reaction>
    <physiologicalReaction direction="right-to-left" evidence="11">
        <dbReference type="Rhea" id="RHEA:13719"/>
    </physiologicalReaction>
</comment>
<keyword evidence="9" id="KW-0464">Manganese</keyword>
<evidence type="ECO:0000259" key="12">
    <source>
        <dbReference type="Pfam" id="PF02670"/>
    </source>
</evidence>
<dbReference type="InterPro" id="IPR036169">
    <property type="entry name" value="DXPR_C_sf"/>
</dbReference>
<sequence length="392" mass="44006">MKRTSISIFGATGSVGKTALKIIRENKDKFKINVLTSNTNVGELIDLVKEFNPFAVAIADESKIEILKEESARNDLIYFSGQEGVIESASINSDITIAAIVGLAGLKPMLESVKHGGKLCVANKESIVAAGEIIYRECKKYGTRIIPLDSEHNAIFQILEGNKDLEIRKIYLTASGGPFYNFSEDDLRKVKPEDAIKNPNWSMGRKISVDSATLMNKGLEIIEAKHLFKTNEDRIKVLIHRQSIAHGIVAFNNNALIGSFGKPDMIYPVRHALFWPKGQLDQQESIDINILNDLSFIEIDENNFISLKLARTSIKEGSVYPIILNASNEVAVRSFLEERISFLDILVVVQESIEYVSKSIQIRSNHKMKVRDIFEVDNEARIKTEEIIEMRH</sequence>
<keyword evidence="6" id="KW-0479">Metal-binding</keyword>
<evidence type="ECO:0000256" key="9">
    <source>
        <dbReference type="ARBA" id="ARBA00023211"/>
    </source>
</evidence>
<dbReference type="GO" id="GO:0070402">
    <property type="term" value="F:NADPH binding"/>
    <property type="evidence" value="ECO:0007669"/>
    <property type="project" value="InterPro"/>
</dbReference>
<keyword evidence="8" id="KW-0560">Oxidoreductase</keyword>
<dbReference type="InterPro" id="IPR013644">
    <property type="entry name" value="DXP_reductoisomerase_C"/>
</dbReference>
<comment type="pathway">
    <text evidence="3">Isoprenoid biosynthesis; isopentenyl diphosphate biosynthesis via DXP pathway; isopentenyl diphosphate from 1-deoxy-D-xylulose 5-phosphate: step 1/6.</text>
</comment>
<dbReference type="InterPro" id="IPR036291">
    <property type="entry name" value="NAD(P)-bd_dom_sf"/>
</dbReference>
<evidence type="ECO:0000256" key="6">
    <source>
        <dbReference type="ARBA" id="ARBA00022723"/>
    </source>
</evidence>
<keyword evidence="7" id="KW-0521">NADP</keyword>
<dbReference type="EC" id="1.1.1.267" evidence="5"/>
<evidence type="ECO:0000256" key="11">
    <source>
        <dbReference type="ARBA" id="ARBA00048543"/>
    </source>
</evidence>
<reference evidence="15" key="1">
    <citation type="submission" date="2018-05" db="EMBL/GenBank/DDBJ databases">
        <authorList>
            <person name="Lanie J.A."/>
            <person name="Ng W.-L."/>
            <person name="Kazmierczak K.M."/>
            <person name="Andrzejewski T.M."/>
            <person name="Davidsen T.M."/>
            <person name="Wayne K.J."/>
            <person name="Tettelin H."/>
            <person name="Glass J.I."/>
            <person name="Rusch D."/>
            <person name="Podicherti R."/>
            <person name="Tsui H.-C.T."/>
            <person name="Winkler M.E."/>
        </authorList>
    </citation>
    <scope>NUCLEOTIDE SEQUENCE</scope>
</reference>
<dbReference type="InterPro" id="IPR003821">
    <property type="entry name" value="DXP_reductoisomerase"/>
</dbReference>
<dbReference type="Pfam" id="PF08436">
    <property type="entry name" value="DXP_redisom_C"/>
    <property type="match status" value="1"/>
</dbReference>
<evidence type="ECO:0000259" key="14">
    <source>
        <dbReference type="Pfam" id="PF13288"/>
    </source>
</evidence>
<evidence type="ECO:0000256" key="5">
    <source>
        <dbReference type="ARBA" id="ARBA00012366"/>
    </source>
</evidence>
<comment type="cofactor">
    <cofactor evidence="2">
        <name>Mg(2+)</name>
        <dbReference type="ChEBI" id="CHEBI:18420"/>
    </cofactor>
</comment>
<evidence type="ECO:0000313" key="15">
    <source>
        <dbReference type="EMBL" id="SVA58545.1"/>
    </source>
</evidence>
<dbReference type="FunFam" id="3.40.50.720:FF:000045">
    <property type="entry name" value="1-deoxy-D-xylulose 5-phosphate reductoisomerase"/>
    <property type="match status" value="1"/>
</dbReference>
<dbReference type="EMBL" id="UINC01013571">
    <property type="protein sequence ID" value="SVA58545.1"/>
    <property type="molecule type" value="Genomic_DNA"/>
</dbReference>
<evidence type="ECO:0000256" key="8">
    <source>
        <dbReference type="ARBA" id="ARBA00023002"/>
    </source>
</evidence>
<dbReference type="HAMAP" id="MF_00183">
    <property type="entry name" value="DXP_reductoisom"/>
    <property type="match status" value="1"/>
</dbReference>
<dbReference type="SUPFAM" id="SSF55347">
    <property type="entry name" value="Glyceraldehyde-3-phosphate dehydrogenase-like, C-terminal domain"/>
    <property type="match status" value="1"/>
</dbReference>
<evidence type="ECO:0000256" key="3">
    <source>
        <dbReference type="ARBA" id="ARBA00005094"/>
    </source>
</evidence>
<name>A0A381X1D0_9ZZZZ</name>
<feature type="domain" description="1-deoxy-D-xylulose 5-phosphate reductoisomerase C-terminal" evidence="13">
    <location>
        <begin position="145"/>
        <end position="228"/>
    </location>
</feature>
<evidence type="ECO:0000256" key="10">
    <source>
        <dbReference type="ARBA" id="ARBA00023229"/>
    </source>
</evidence>
<comment type="cofactor">
    <cofactor evidence="1">
        <name>Mn(2+)</name>
        <dbReference type="ChEBI" id="CHEBI:29035"/>
    </cofactor>
</comment>
<keyword evidence="10" id="KW-0414">Isoprene biosynthesis</keyword>
<dbReference type="SUPFAM" id="SSF69055">
    <property type="entry name" value="1-deoxy-D-xylulose-5-phosphate reductoisomerase, C-terminal domain"/>
    <property type="match status" value="1"/>
</dbReference>
<dbReference type="Gene3D" id="1.10.1740.10">
    <property type="match status" value="1"/>
</dbReference>